<dbReference type="SUPFAM" id="SSF102405">
    <property type="entry name" value="MCP/YpsA-like"/>
    <property type="match status" value="1"/>
</dbReference>
<organism>
    <name type="scientific">Serpula lacrymans var. lacrymans (strain S7.9)</name>
    <name type="common">Dry rot fungus</name>
    <dbReference type="NCBI Taxonomy" id="578457"/>
    <lineage>
        <taxon>Eukaryota</taxon>
        <taxon>Fungi</taxon>
        <taxon>Dikarya</taxon>
        <taxon>Basidiomycota</taxon>
        <taxon>Agaricomycotina</taxon>
        <taxon>Agaricomycetes</taxon>
        <taxon>Agaricomycetidae</taxon>
        <taxon>Boletales</taxon>
        <taxon>Coniophorineae</taxon>
        <taxon>Serpulaceae</taxon>
        <taxon>Serpula</taxon>
    </lineage>
</organism>
<accession>F8P597</accession>
<gene>
    <name evidence="1" type="ORF">SERLADRAFT_397137</name>
</gene>
<dbReference type="Gene3D" id="3.40.50.450">
    <property type="match status" value="1"/>
</dbReference>
<dbReference type="EMBL" id="GL945438">
    <property type="protein sequence ID" value="EGO21784.1"/>
    <property type="molecule type" value="Genomic_DNA"/>
</dbReference>
<name>F8P597_SERL9</name>
<reference evidence="1" key="1">
    <citation type="submission" date="2011-04" db="EMBL/GenBank/DDBJ databases">
        <title>Evolution of plant cell wall degrading machinery underlies the functional diversity of forest fungi.</title>
        <authorList>
            <consortium name="US DOE Joint Genome Institute (JGI-PGF)"/>
            <person name="Eastwood D.C."/>
            <person name="Floudas D."/>
            <person name="Binder M."/>
            <person name="Majcherczyk A."/>
            <person name="Schneider P."/>
            <person name="Aerts A."/>
            <person name="Asiegbu F.O."/>
            <person name="Baker S.E."/>
            <person name="Barry K."/>
            <person name="Bendiksby M."/>
            <person name="Blumentritt M."/>
            <person name="Coutinho P.M."/>
            <person name="Cullen D."/>
            <person name="Cullen D."/>
            <person name="Gathman A."/>
            <person name="Goodell B."/>
            <person name="Henrissat B."/>
            <person name="Ihrmark K."/>
            <person name="Kauserud H."/>
            <person name="Kohler A."/>
            <person name="LaButti K."/>
            <person name="Lapidus A."/>
            <person name="Lavin J.L."/>
            <person name="Lee Y.-H."/>
            <person name="Lindquist E."/>
            <person name="Lilly W."/>
            <person name="Lucas S."/>
            <person name="Morin E."/>
            <person name="Murat C."/>
            <person name="Oguiza J.A."/>
            <person name="Park J."/>
            <person name="Pisabarro A.G."/>
            <person name="Riley R."/>
            <person name="Rosling A."/>
            <person name="Salamov A."/>
            <person name="Schmidt O."/>
            <person name="Schmutz J."/>
            <person name="Skrede I."/>
            <person name="Stenlid J."/>
            <person name="Wiebenga A."/>
            <person name="Xie X."/>
            <person name="Kues U."/>
            <person name="Hibbett D.S."/>
            <person name="Hoffmeister D."/>
            <person name="Hogberg N."/>
            <person name="Martin F."/>
            <person name="Grigoriev I.V."/>
            <person name="Watkinson S.C."/>
        </authorList>
    </citation>
    <scope>NUCLEOTIDE SEQUENCE</scope>
    <source>
        <strain evidence="1">S7.9</strain>
    </source>
</reference>
<sequence length="118" mass="11829">MSNTLLPELAPDTEGDHLDMAPLSTSQAVAVYCAASLGKRPAFQLAALSLGHALAAAKRPLVYGGGNSGIMGIISGAVMESEEGQVTGIIPYAIFAAGGEKDKGNGVPTTSTVSAVLD</sequence>
<evidence type="ECO:0000313" key="1">
    <source>
        <dbReference type="EMBL" id="EGO21784.1"/>
    </source>
</evidence>
<dbReference type="GO" id="GO:0016799">
    <property type="term" value="F:hydrolase activity, hydrolyzing N-glycosyl compounds"/>
    <property type="evidence" value="ECO:0007669"/>
    <property type="project" value="TreeGrafter"/>
</dbReference>
<dbReference type="GO" id="GO:0009691">
    <property type="term" value="P:cytokinin biosynthetic process"/>
    <property type="evidence" value="ECO:0007669"/>
    <property type="project" value="TreeGrafter"/>
</dbReference>
<dbReference type="GO" id="GO:0005829">
    <property type="term" value="C:cytosol"/>
    <property type="evidence" value="ECO:0007669"/>
    <property type="project" value="TreeGrafter"/>
</dbReference>
<dbReference type="RefSeq" id="XP_007321570.1">
    <property type="nucleotide sequence ID" value="XM_007321508.1"/>
</dbReference>
<dbReference type="AlphaFoldDB" id="F8P597"/>
<dbReference type="OrthoDB" id="414463at2759"/>
<feature type="non-terminal residue" evidence="1">
    <location>
        <position position="118"/>
    </location>
</feature>
<dbReference type="HOGENOM" id="CLU_2078748_0_0_1"/>
<proteinExistence type="predicted"/>
<dbReference type="KEGG" id="sla:SERLADRAFT_397137"/>
<protein>
    <submittedName>
        <fullName evidence="1">Uncharacterized protein</fullName>
    </submittedName>
</protein>
<dbReference type="PANTHER" id="PTHR31223:SF70">
    <property type="entry name" value="LOG FAMILY PROTEIN YJL055W"/>
    <property type="match status" value="1"/>
</dbReference>
<dbReference type="Proteomes" id="UP000008064">
    <property type="component" value="Unassembled WGS sequence"/>
</dbReference>
<dbReference type="GeneID" id="18811805"/>
<dbReference type="PANTHER" id="PTHR31223">
    <property type="entry name" value="LOG FAMILY PROTEIN YJL055W"/>
    <property type="match status" value="1"/>
</dbReference>